<accession>A0A6C0ERK1</accession>
<protein>
    <submittedName>
        <fullName evidence="1">Uncharacterized protein</fullName>
    </submittedName>
</protein>
<name>A0A6C0ERK1_9ZZZZ</name>
<dbReference type="EMBL" id="MN738886">
    <property type="protein sequence ID" value="QHT29915.1"/>
    <property type="molecule type" value="Genomic_DNA"/>
</dbReference>
<sequence length="110" mass="12195">MGPVQSHYFTNHYTETPHSATYTYTRSNRFGAVESRHTIASPDQKVRSMITFSDGHGYVVSLHRRGCLANNLADYYTGAPQDGFYEGNYGHLVDSRACTCGKGCSLHQAV</sequence>
<dbReference type="AlphaFoldDB" id="A0A6C0ERK1"/>
<evidence type="ECO:0000313" key="1">
    <source>
        <dbReference type="EMBL" id="QHT29915.1"/>
    </source>
</evidence>
<organism evidence="1">
    <name type="scientific">viral metagenome</name>
    <dbReference type="NCBI Taxonomy" id="1070528"/>
    <lineage>
        <taxon>unclassified sequences</taxon>
        <taxon>metagenomes</taxon>
        <taxon>organismal metagenomes</taxon>
    </lineage>
</organism>
<proteinExistence type="predicted"/>
<reference evidence="1" key="1">
    <citation type="journal article" date="2020" name="Nature">
        <title>Giant virus diversity and host interactions through global metagenomics.</title>
        <authorList>
            <person name="Schulz F."/>
            <person name="Roux S."/>
            <person name="Paez-Espino D."/>
            <person name="Jungbluth S."/>
            <person name="Walsh D.A."/>
            <person name="Denef V.J."/>
            <person name="McMahon K.D."/>
            <person name="Konstantinidis K.T."/>
            <person name="Eloe-Fadrosh E.A."/>
            <person name="Kyrpides N.C."/>
            <person name="Woyke T."/>
        </authorList>
    </citation>
    <scope>NUCLEOTIDE SEQUENCE</scope>
    <source>
        <strain evidence="1">GVMAG-M-3300009068-24</strain>
    </source>
</reference>